<dbReference type="AlphaFoldDB" id="A0A067CD72"/>
<evidence type="ECO:0000256" key="4">
    <source>
        <dbReference type="SAM" id="SignalP"/>
    </source>
</evidence>
<feature type="signal peptide" evidence="4">
    <location>
        <begin position="1"/>
        <end position="23"/>
    </location>
</feature>
<dbReference type="InterPro" id="IPR038765">
    <property type="entry name" value="Papain-like_cys_pep_sf"/>
</dbReference>
<dbReference type="InterPro" id="IPR000668">
    <property type="entry name" value="Peptidase_C1A_C"/>
</dbReference>
<proteinExistence type="inferred from homology"/>
<dbReference type="PANTHER" id="PTHR12411">
    <property type="entry name" value="CYSTEINE PROTEASE FAMILY C1-RELATED"/>
    <property type="match status" value="1"/>
</dbReference>
<evidence type="ECO:0000313" key="6">
    <source>
        <dbReference type="EMBL" id="KDO24747.1"/>
    </source>
</evidence>
<dbReference type="KEGG" id="spar:SPRG_10281"/>
<dbReference type="SUPFAM" id="SSF54001">
    <property type="entry name" value="Cysteine proteinases"/>
    <property type="match status" value="1"/>
</dbReference>
<feature type="chain" id="PRO_5018548808" description="Peptidase C1A papain C-terminal domain-containing protein" evidence="4">
    <location>
        <begin position="24"/>
        <end position="397"/>
    </location>
</feature>
<accession>A0A067CD72</accession>
<dbReference type="InterPro" id="IPR013128">
    <property type="entry name" value="Peptidase_C1A"/>
</dbReference>
<feature type="region of interest" description="Disordered" evidence="3">
    <location>
        <begin position="372"/>
        <end position="397"/>
    </location>
</feature>
<dbReference type="CDD" id="cd02248">
    <property type="entry name" value="Peptidase_C1A"/>
    <property type="match status" value="1"/>
</dbReference>
<dbReference type="OrthoDB" id="640249at2759"/>
<evidence type="ECO:0000259" key="5">
    <source>
        <dbReference type="SMART" id="SM00645"/>
    </source>
</evidence>
<dbReference type="VEuPathDB" id="FungiDB:SPRG_10281"/>
<reference evidence="6 7" key="1">
    <citation type="journal article" date="2013" name="PLoS Genet.">
        <title>Distinctive expansion of potential virulence genes in the genome of the oomycete fish pathogen Saprolegnia parasitica.</title>
        <authorList>
            <person name="Jiang R.H."/>
            <person name="de Bruijn I."/>
            <person name="Haas B.J."/>
            <person name="Belmonte R."/>
            <person name="Lobach L."/>
            <person name="Christie J."/>
            <person name="van den Ackerveken G."/>
            <person name="Bottin A."/>
            <person name="Bulone V."/>
            <person name="Diaz-Moreno S.M."/>
            <person name="Dumas B."/>
            <person name="Fan L."/>
            <person name="Gaulin E."/>
            <person name="Govers F."/>
            <person name="Grenville-Briggs L.J."/>
            <person name="Horner N.R."/>
            <person name="Levin J.Z."/>
            <person name="Mammella M."/>
            <person name="Meijer H.J."/>
            <person name="Morris P."/>
            <person name="Nusbaum C."/>
            <person name="Oome S."/>
            <person name="Phillips A.J."/>
            <person name="van Rooyen D."/>
            <person name="Rzeszutek E."/>
            <person name="Saraiva M."/>
            <person name="Secombes C.J."/>
            <person name="Seidl M.F."/>
            <person name="Snel B."/>
            <person name="Stassen J.H."/>
            <person name="Sykes S."/>
            <person name="Tripathy S."/>
            <person name="van den Berg H."/>
            <person name="Vega-Arreguin J.C."/>
            <person name="Wawra S."/>
            <person name="Young S.K."/>
            <person name="Zeng Q."/>
            <person name="Dieguez-Uribeondo J."/>
            <person name="Russ C."/>
            <person name="Tyler B.M."/>
            <person name="van West P."/>
        </authorList>
    </citation>
    <scope>NUCLEOTIDE SEQUENCE [LARGE SCALE GENOMIC DNA]</scope>
    <source>
        <strain evidence="6 7">CBS 223.65</strain>
    </source>
</reference>
<dbReference type="Pfam" id="PF00112">
    <property type="entry name" value="Peptidase_C1"/>
    <property type="match status" value="1"/>
</dbReference>
<name>A0A067CD72_SAPPC</name>
<evidence type="ECO:0000256" key="3">
    <source>
        <dbReference type="SAM" id="MobiDB-lite"/>
    </source>
</evidence>
<evidence type="ECO:0000313" key="7">
    <source>
        <dbReference type="Proteomes" id="UP000030745"/>
    </source>
</evidence>
<evidence type="ECO:0000256" key="2">
    <source>
        <dbReference type="ARBA" id="ARBA00023145"/>
    </source>
</evidence>
<protein>
    <recommendedName>
        <fullName evidence="5">Peptidase C1A papain C-terminal domain-containing protein</fullName>
    </recommendedName>
</protein>
<comment type="similarity">
    <text evidence="1">Belongs to the peptidase C1 family.</text>
</comment>
<organism evidence="6 7">
    <name type="scientific">Saprolegnia parasitica (strain CBS 223.65)</name>
    <dbReference type="NCBI Taxonomy" id="695850"/>
    <lineage>
        <taxon>Eukaryota</taxon>
        <taxon>Sar</taxon>
        <taxon>Stramenopiles</taxon>
        <taxon>Oomycota</taxon>
        <taxon>Saprolegniomycetes</taxon>
        <taxon>Saprolegniales</taxon>
        <taxon>Saprolegniaceae</taxon>
        <taxon>Saprolegnia</taxon>
    </lineage>
</organism>
<dbReference type="GeneID" id="24132400"/>
<dbReference type="EMBL" id="KK583239">
    <property type="protein sequence ID" value="KDO24747.1"/>
    <property type="molecule type" value="Genomic_DNA"/>
</dbReference>
<dbReference type="Gene3D" id="3.90.70.10">
    <property type="entry name" value="Cysteine proteinases"/>
    <property type="match status" value="1"/>
</dbReference>
<sequence length="397" mass="42291">MRFLRVLFLMTIVLLAWVMTVDALNISAHERDELTRDLTRWQKKFGHDDHVRAAMALVRGTVTTDDLLWRLKAAKDKLPALQAANPYATFSHLTKFALLSDNEFAQFASSPSPVPPPVALPAAATLSRSAVGGIVVSVVDWTKQSVCVAPAKWIGKCRSDWAIMAAAAVSSAHCLATGEAIDLSVQQVLSCTYMGGSESCSGPGTPFDGMQWLVRQSSALCTGSAIPYTSGHSGVAPFCSDNAECAGSISLQVGVAVEARGEAALEKQLQKQPVVAHATTNNYAWRLYNTGVLSWCPRGRLDQAVLVVGYGTETSGSNDPPVGFFKVRNAWGPDWGENGDIRLARGPGSGDFGACEVAARLTYPTLVPLEAPVSGARSTKAPRKPTSPPPATDDTYQ</sequence>
<dbReference type="Proteomes" id="UP000030745">
    <property type="component" value="Unassembled WGS sequence"/>
</dbReference>
<dbReference type="SMART" id="SM00645">
    <property type="entry name" value="Pept_C1"/>
    <property type="match status" value="1"/>
</dbReference>
<gene>
    <name evidence="6" type="ORF">SPRG_10281</name>
</gene>
<feature type="domain" description="Peptidase C1A papain C-terminal" evidence="5">
    <location>
        <begin position="135"/>
        <end position="365"/>
    </location>
</feature>
<dbReference type="GO" id="GO:0008234">
    <property type="term" value="F:cysteine-type peptidase activity"/>
    <property type="evidence" value="ECO:0007669"/>
    <property type="project" value="InterPro"/>
</dbReference>
<keyword evidence="7" id="KW-1185">Reference proteome</keyword>
<keyword evidence="2" id="KW-0865">Zymogen</keyword>
<evidence type="ECO:0000256" key="1">
    <source>
        <dbReference type="ARBA" id="ARBA00008455"/>
    </source>
</evidence>
<dbReference type="GO" id="GO:0006508">
    <property type="term" value="P:proteolysis"/>
    <property type="evidence" value="ECO:0007669"/>
    <property type="project" value="InterPro"/>
</dbReference>
<dbReference type="InterPro" id="IPR039417">
    <property type="entry name" value="Peptidase_C1A_papain-like"/>
</dbReference>
<dbReference type="STRING" id="695850.A0A067CD72"/>
<dbReference type="RefSeq" id="XP_012204627.1">
    <property type="nucleotide sequence ID" value="XM_012349237.1"/>
</dbReference>
<keyword evidence="4" id="KW-0732">Signal</keyword>